<gene>
    <name evidence="3" type="ORF">ORV05_15160</name>
</gene>
<dbReference type="GO" id="GO:0005840">
    <property type="term" value="C:ribosome"/>
    <property type="evidence" value="ECO:0007669"/>
    <property type="project" value="UniProtKB-KW"/>
</dbReference>
<dbReference type="EMBL" id="CP113836">
    <property type="protein sequence ID" value="WAL69049.1"/>
    <property type="molecule type" value="Genomic_DNA"/>
</dbReference>
<evidence type="ECO:0000259" key="2">
    <source>
        <dbReference type="Pfam" id="PF00542"/>
    </source>
</evidence>
<accession>A0ABY7B9L2</accession>
<keyword evidence="4" id="KW-1185">Reference proteome</keyword>
<reference evidence="3" key="1">
    <citation type="submission" date="2022-11" db="EMBL/GenBank/DDBJ databases">
        <authorList>
            <person name="Mo P."/>
        </authorList>
    </citation>
    <scope>NUCLEOTIDE SEQUENCE</scope>
    <source>
        <strain evidence="3">HUAS 11-8</strain>
    </source>
</reference>
<evidence type="ECO:0000313" key="4">
    <source>
        <dbReference type="Proteomes" id="UP001163203"/>
    </source>
</evidence>
<feature type="domain" description="Large ribosomal subunit protein bL12 C-terminal" evidence="2">
    <location>
        <begin position="68"/>
        <end position="95"/>
    </location>
</feature>
<dbReference type="InterPro" id="IPR013823">
    <property type="entry name" value="Ribosomal_bL12_C"/>
</dbReference>
<sequence>MDYEYAMSMLALVAVMLLFSTTSAGRRQQRAERKLDELNRKLDTVMAHLGVSLPEPQFPEIEELLRQGKKIEAIKVYRERTGADLKEAKDAVDRMSGTH</sequence>
<keyword evidence="3" id="KW-0687">Ribonucleoprotein</keyword>
<feature type="coiled-coil region" evidence="1">
    <location>
        <begin position="21"/>
        <end position="48"/>
    </location>
</feature>
<evidence type="ECO:0000313" key="3">
    <source>
        <dbReference type="EMBL" id="WAL69049.1"/>
    </source>
</evidence>
<evidence type="ECO:0000256" key="1">
    <source>
        <dbReference type="SAM" id="Coils"/>
    </source>
</evidence>
<proteinExistence type="predicted"/>
<dbReference type="Proteomes" id="UP001163203">
    <property type="component" value="Chromosome"/>
</dbReference>
<dbReference type="Gene3D" id="3.30.1390.10">
    <property type="match status" value="1"/>
</dbReference>
<keyword evidence="1" id="KW-0175">Coiled coil</keyword>
<keyword evidence="3" id="KW-0689">Ribosomal protein</keyword>
<name>A0ABY7B9L2_9PSEU</name>
<dbReference type="RefSeq" id="WP_268759136.1">
    <property type="nucleotide sequence ID" value="NZ_CP113836.1"/>
</dbReference>
<dbReference type="SUPFAM" id="SSF54736">
    <property type="entry name" value="ClpS-like"/>
    <property type="match status" value="1"/>
</dbReference>
<organism evidence="3 4">
    <name type="scientific">Amycolatopsis cynarae</name>
    <dbReference type="NCBI Taxonomy" id="2995223"/>
    <lineage>
        <taxon>Bacteria</taxon>
        <taxon>Bacillati</taxon>
        <taxon>Actinomycetota</taxon>
        <taxon>Actinomycetes</taxon>
        <taxon>Pseudonocardiales</taxon>
        <taxon>Pseudonocardiaceae</taxon>
        <taxon>Amycolatopsis</taxon>
    </lineage>
</organism>
<protein>
    <submittedName>
        <fullName evidence="3">Ribosomal protein L7/L12</fullName>
    </submittedName>
</protein>
<dbReference type="InterPro" id="IPR014719">
    <property type="entry name" value="Ribosomal_bL12_C/ClpS-like"/>
</dbReference>
<dbReference type="Pfam" id="PF00542">
    <property type="entry name" value="Ribosomal_L12"/>
    <property type="match status" value="1"/>
</dbReference>